<dbReference type="InterPro" id="IPR000089">
    <property type="entry name" value="Biotin_lipoyl"/>
</dbReference>
<accession>A0A8I1AAI1</accession>
<evidence type="ECO:0000256" key="5">
    <source>
        <dbReference type="ARBA" id="ARBA00023315"/>
    </source>
</evidence>
<dbReference type="Gene3D" id="4.10.320.10">
    <property type="entry name" value="E3-binding domain"/>
    <property type="match status" value="1"/>
</dbReference>
<sequence>MATDILMPQLGESVTEGTIAKWLKKPGDPVAKYEPICEVSTDKVNAEVPSTYEGTMAEIIAEEGETVEVGQLICRIEVAGEEGGTEVPAKEEASAPAREEAKAPEPKPAAQKEDSNKHRYSPAVMRLAQENNIDLTQLTGTGKGGRITRKDVLKAIEEGTGRAAAPAQPSQPAAPAPEKAAEPKAAADKPAAKPASGSGIVLENGDTEIPVSSVRRTIANRMVQSKHEAPHAWTMMEVDVTGLVELRNRIKHDFQKREGVKLTFMPFFIKAVVDALKEYPILNSVWADDKIILKKRINISMATATDDALYVPVIHDADEKSILGLAKAVQNLAEKTRNGKLELADMQGGTFTVNNTGSFGSIQSQPIINAPQAAILSFEAIVKRPVIYNNMIAVRDMMNICLSLDHRILDGLVAGRFLNRVKERLESYGPDTQI</sequence>
<dbReference type="GO" id="GO:0005737">
    <property type="term" value="C:cytoplasm"/>
    <property type="evidence" value="ECO:0007669"/>
    <property type="project" value="TreeGrafter"/>
</dbReference>
<dbReference type="Gene3D" id="2.40.50.100">
    <property type="match status" value="1"/>
</dbReference>
<evidence type="ECO:0000256" key="6">
    <source>
        <dbReference type="RuleBase" id="RU003423"/>
    </source>
</evidence>
<feature type="region of interest" description="Disordered" evidence="7">
    <location>
        <begin position="160"/>
        <end position="204"/>
    </location>
</feature>
<feature type="compositionally biased region" description="Low complexity" evidence="7">
    <location>
        <begin position="163"/>
        <end position="178"/>
    </location>
</feature>
<dbReference type="GO" id="GO:0016407">
    <property type="term" value="F:acetyltransferase activity"/>
    <property type="evidence" value="ECO:0007669"/>
    <property type="project" value="TreeGrafter"/>
</dbReference>
<dbReference type="InterPro" id="IPR004167">
    <property type="entry name" value="PSBD"/>
</dbReference>
<dbReference type="EMBL" id="JAECVW010000002">
    <property type="protein sequence ID" value="MBH8594401.1"/>
    <property type="molecule type" value="Genomic_DNA"/>
</dbReference>
<evidence type="ECO:0000256" key="7">
    <source>
        <dbReference type="SAM" id="MobiDB-lite"/>
    </source>
</evidence>
<comment type="caution">
    <text evidence="10">The sequence shown here is derived from an EMBL/GenBank/DDBJ whole genome shotgun (WGS) entry which is preliminary data.</text>
</comment>
<reference evidence="10 11" key="1">
    <citation type="submission" date="2020-12" db="EMBL/GenBank/DDBJ databases">
        <title>WGS of Thermoactinomyces spp.</title>
        <authorList>
            <person name="Cheng K."/>
        </authorList>
    </citation>
    <scope>NUCLEOTIDE SEQUENCE [LARGE SCALE GENOMIC DNA]</scope>
    <source>
        <strain evidence="11">CICC 10671\DSM 43846</strain>
    </source>
</reference>
<evidence type="ECO:0000313" key="10">
    <source>
        <dbReference type="EMBL" id="MBH8594401.1"/>
    </source>
</evidence>
<comment type="cofactor">
    <cofactor evidence="1 6">
        <name>(R)-lipoate</name>
        <dbReference type="ChEBI" id="CHEBI:83088"/>
    </cofactor>
</comment>
<dbReference type="Pfam" id="PF02817">
    <property type="entry name" value="E3_binding"/>
    <property type="match status" value="1"/>
</dbReference>
<dbReference type="InterPro" id="IPR050743">
    <property type="entry name" value="2-oxoacid_DH_E2_comp"/>
</dbReference>
<keyword evidence="11" id="KW-1185">Reference proteome</keyword>
<dbReference type="Proteomes" id="UP000633619">
    <property type="component" value="Unassembled WGS sequence"/>
</dbReference>
<dbReference type="SUPFAM" id="SSF47005">
    <property type="entry name" value="Peripheral subunit-binding domain of 2-oxo acid dehydrogenase complex"/>
    <property type="match status" value="1"/>
</dbReference>
<evidence type="ECO:0000256" key="2">
    <source>
        <dbReference type="ARBA" id="ARBA00007317"/>
    </source>
</evidence>
<evidence type="ECO:0000259" key="8">
    <source>
        <dbReference type="PROSITE" id="PS50968"/>
    </source>
</evidence>
<protein>
    <recommendedName>
        <fullName evidence="6">Dihydrolipoamide acetyltransferase component of pyruvate dehydrogenase complex</fullName>
        <ecNumber evidence="6">2.3.1.-</ecNumber>
    </recommendedName>
</protein>
<comment type="similarity">
    <text evidence="2 6">Belongs to the 2-oxoacid dehydrogenase family.</text>
</comment>
<evidence type="ECO:0000259" key="9">
    <source>
        <dbReference type="PROSITE" id="PS51826"/>
    </source>
</evidence>
<dbReference type="PROSITE" id="PS00189">
    <property type="entry name" value="LIPOYL"/>
    <property type="match status" value="1"/>
</dbReference>
<dbReference type="Gene3D" id="3.30.559.10">
    <property type="entry name" value="Chloramphenicol acetyltransferase-like domain"/>
    <property type="match status" value="1"/>
</dbReference>
<dbReference type="InterPro" id="IPR001078">
    <property type="entry name" value="2-oxoacid_DH_actylTfrase"/>
</dbReference>
<feature type="domain" description="Peripheral subunit-binding (PSBD)" evidence="9">
    <location>
        <begin position="119"/>
        <end position="156"/>
    </location>
</feature>
<dbReference type="InterPro" id="IPR003016">
    <property type="entry name" value="2-oxoA_DH_lipoyl-BS"/>
</dbReference>
<dbReference type="AlphaFoldDB" id="A0A8I1AAI1"/>
<evidence type="ECO:0000256" key="3">
    <source>
        <dbReference type="ARBA" id="ARBA00022679"/>
    </source>
</evidence>
<keyword evidence="5 6" id="KW-0012">Acyltransferase</keyword>
<dbReference type="SUPFAM" id="SSF51230">
    <property type="entry name" value="Single hybrid motif"/>
    <property type="match status" value="1"/>
</dbReference>
<dbReference type="PANTHER" id="PTHR43178">
    <property type="entry name" value="DIHYDROLIPOAMIDE ACETYLTRANSFERASE COMPONENT OF PYRUVATE DEHYDROGENASE COMPLEX"/>
    <property type="match status" value="1"/>
</dbReference>
<dbReference type="SUPFAM" id="SSF52777">
    <property type="entry name" value="CoA-dependent acyltransferases"/>
    <property type="match status" value="1"/>
</dbReference>
<evidence type="ECO:0000313" key="11">
    <source>
        <dbReference type="Proteomes" id="UP000633619"/>
    </source>
</evidence>
<dbReference type="PROSITE" id="PS50968">
    <property type="entry name" value="BIOTINYL_LIPOYL"/>
    <property type="match status" value="1"/>
</dbReference>
<feature type="domain" description="Lipoyl-binding" evidence="8">
    <location>
        <begin position="2"/>
        <end position="77"/>
    </location>
</feature>
<proteinExistence type="inferred from homology"/>
<feature type="region of interest" description="Disordered" evidence="7">
    <location>
        <begin position="82"/>
        <end position="118"/>
    </location>
</feature>
<gene>
    <name evidence="10" type="ORF">I8U20_03555</name>
</gene>
<dbReference type="Pfam" id="PF00198">
    <property type="entry name" value="2-oxoacid_dh"/>
    <property type="match status" value="1"/>
</dbReference>
<dbReference type="InterPro" id="IPR036625">
    <property type="entry name" value="E3-bd_dom_sf"/>
</dbReference>
<feature type="compositionally biased region" description="Basic and acidic residues" evidence="7">
    <location>
        <begin position="179"/>
        <end position="191"/>
    </location>
</feature>
<dbReference type="FunFam" id="3.30.559.10:FF:000007">
    <property type="entry name" value="Dihydrolipoamide acetyltransferase component of pyruvate dehydrogenase complex"/>
    <property type="match status" value="1"/>
</dbReference>
<keyword evidence="3 6" id="KW-0808">Transferase</keyword>
<dbReference type="PANTHER" id="PTHR43178:SF5">
    <property type="entry name" value="LIPOAMIDE ACYLTRANSFERASE COMPONENT OF BRANCHED-CHAIN ALPHA-KETO ACID DEHYDROGENASE COMPLEX, MITOCHONDRIAL"/>
    <property type="match status" value="1"/>
</dbReference>
<name>A0A8I1AAI1_THEIN</name>
<dbReference type="EC" id="2.3.1.-" evidence="6"/>
<evidence type="ECO:0000256" key="4">
    <source>
        <dbReference type="ARBA" id="ARBA00022823"/>
    </source>
</evidence>
<feature type="compositionally biased region" description="Basic and acidic residues" evidence="7">
    <location>
        <begin position="88"/>
        <end position="117"/>
    </location>
</feature>
<keyword evidence="4 6" id="KW-0450">Lipoyl</keyword>
<dbReference type="InterPro" id="IPR011053">
    <property type="entry name" value="Single_hybrid_motif"/>
</dbReference>
<dbReference type="PROSITE" id="PS51826">
    <property type="entry name" value="PSBD"/>
    <property type="match status" value="1"/>
</dbReference>
<dbReference type="GO" id="GO:0031405">
    <property type="term" value="F:lipoic acid binding"/>
    <property type="evidence" value="ECO:0007669"/>
    <property type="project" value="TreeGrafter"/>
</dbReference>
<evidence type="ECO:0000256" key="1">
    <source>
        <dbReference type="ARBA" id="ARBA00001938"/>
    </source>
</evidence>
<dbReference type="CDD" id="cd06849">
    <property type="entry name" value="lipoyl_domain"/>
    <property type="match status" value="1"/>
</dbReference>
<dbReference type="RefSeq" id="WP_181731664.1">
    <property type="nucleotide sequence ID" value="NZ_JACEIR010000003.1"/>
</dbReference>
<dbReference type="Pfam" id="PF00364">
    <property type="entry name" value="Biotin_lipoyl"/>
    <property type="match status" value="1"/>
</dbReference>
<dbReference type="InterPro" id="IPR023213">
    <property type="entry name" value="CAT-like_dom_sf"/>
</dbReference>
<organism evidence="10 11">
    <name type="scientific">Thermoactinomyces intermedius</name>
    <dbReference type="NCBI Taxonomy" id="2024"/>
    <lineage>
        <taxon>Bacteria</taxon>
        <taxon>Bacillati</taxon>
        <taxon>Bacillota</taxon>
        <taxon>Bacilli</taxon>
        <taxon>Bacillales</taxon>
        <taxon>Thermoactinomycetaceae</taxon>
        <taxon>Thermoactinomyces</taxon>
    </lineage>
</organism>